<dbReference type="Proteomes" id="UP001303222">
    <property type="component" value="Unassembled WGS sequence"/>
</dbReference>
<dbReference type="AlphaFoldDB" id="A0AAN6NMR8"/>
<organism evidence="1 2">
    <name type="scientific">Pseudoneurospora amorphoporcata</name>
    <dbReference type="NCBI Taxonomy" id="241081"/>
    <lineage>
        <taxon>Eukaryota</taxon>
        <taxon>Fungi</taxon>
        <taxon>Dikarya</taxon>
        <taxon>Ascomycota</taxon>
        <taxon>Pezizomycotina</taxon>
        <taxon>Sordariomycetes</taxon>
        <taxon>Sordariomycetidae</taxon>
        <taxon>Sordariales</taxon>
        <taxon>Sordariaceae</taxon>
        <taxon>Pseudoneurospora</taxon>
    </lineage>
</organism>
<evidence type="ECO:0000313" key="2">
    <source>
        <dbReference type="Proteomes" id="UP001303222"/>
    </source>
</evidence>
<name>A0AAN6NMR8_9PEZI</name>
<keyword evidence="2" id="KW-1185">Reference proteome</keyword>
<sequence length="51" mass="5971">MRGSMRCRLSWAVAEVVGDVSRDNFLRGRITRALQSEREPRDRTGRDWAFC</sequence>
<reference evidence="1" key="2">
    <citation type="submission" date="2023-06" db="EMBL/GenBank/DDBJ databases">
        <authorList>
            <consortium name="Lawrence Berkeley National Laboratory"/>
            <person name="Mondo S.J."/>
            <person name="Hensen N."/>
            <person name="Bonometti L."/>
            <person name="Westerberg I."/>
            <person name="Brannstrom I.O."/>
            <person name="Guillou S."/>
            <person name="Cros-Aarteil S."/>
            <person name="Calhoun S."/>
            <person name="Haridas S."/>
            <person name="Kuo A."/>
            <person name="Pangilinan J."/>
            <person name="Riley R."/>
            <person name="Labutti K."/>
            <person name="Andreopoulos B."/>
            <person name="Lipzen A."/>
            <person name="Chen C."/>
            <person name="Yanf M."/>
            <person name="Daum C."/>
            <person name="Ng V."/>
            <person name="Clum A."/>
            <person name="Steindorff A."/>
            <person name="Ohm R."/>
            <person name="Martin F."/>
            <person name="Silar P."/>
            <person name="Natvig D."/>
            <person name="Lalanne C."/>
            <person name="Gautier V."/>
            <person name="Ament-Velasquez S.L."/>
            <person name="Kruys A."/>
            <person name="Hutchinson M.I."/>
            <person name="Powell A.J."/>
            <person name="Barry K."/>
            <person name="Miller A.N."/>
            <person name="Grigoriev I.V."/>
            <person name="Debuchy R."/>
            <person name="Gladieux P."/>
            <person name="Thoren M.H."/>
            <person name="Johannesson H."/>
        </authorList>
    </citation>
    <scope>NUCLEOTIDE SEQUENCE</scope>
    <source>
        <strain evidence="1">CBS 626.80</strain>
    </source>
</reference>
<gene>
    <name evidence="1" type="ORF">QBC32DRAFT_351513</name>
</gene>
<comment type="caution">
    <text evidence="1">The sequence shown here is derived from an EMBL/GenBank/DDBJ whole genome shotgun (WGS) entry which is preliminary data.</text>
</comment>
<reference evidence="1" key="1">
    <citation type="journal article" date="2023" name="Mol. Phylogenet. Evol.">
        <title>Genome-scale phylogeny and comparative genomics of the fungal order Sordariales.</title>
        <authorList>
            <person name="Hensen N."/>
            <person name="Bonometti L."/>
            <person name="Westerberg I."/>
            <person name="Brannstrom I.O."/>
            <person name="Guillou S."/>
            <person name="Cros-Aarteil S."/>
            <person name="Calhoun S."/>
            <person name="Haridas S."/>
            <person name="Kuo A."/>
            <person name="Mondo S."/>
            <person name="Pangilinan J."/>
            <person name="Riley R."/>
            <person name="LaButti K."/>
            <person name="Andreopoulos B."/>
            <person name="Lipzen A."/>
            <person name="Chen C."/>
            <person name="Yan M."/>
            <person name="Daum C."/>
            <person name="Ng V."/>
            <person name="Clum A."/>
            <person name="Steindorff A."/>
            <person name="Ohm R.A."/>
            <person name="Martin F."/>
            <person name="Silar P."/>
            <person name="Natvig D.O."/>
            <person name="Lalanne C."/>
            <person name="Gautier V."/>
            <person name="Ament-Velasquez S.L."/>
            <person name="Kruys A."/>
            <person name="Hutchinson M.I."/>
            <person name="Powell A.J."/>
            <person name="Barry K."/>
            <person name="Miller A.N."/>
            <person name="Grigoriev I.V."/>
            <person name="Debuchy R."/>
            <person name="Gladieux P."/>
            <person name="Hiltunen Thoren M."/>
            <person name="Johannesson H."/>
        </authorList>
    </citation>
    <scope>NUCLEOTIDE SEQUENCE</scope>
    <source>
        <strain evidence="1">CBS 626.80</strain>
    </source>
</reference>
<accession>A0AAN6NMR8</accession>
<protein>
    <submittedName>
        <fullName evidence="1">Uncharacterized protein</fullName>
    </submittedName>
</protein>
<proteinExistence type="predicted"/>
<evidence type="ECO:0000313" key="1">
    <source>
        <dbReference type="EMBL" id="KAK3948465.1"/>
    </source>
</evidence>
<dbReference type="EMBL" id="MU859262">
    <property type="protein sequence ID" value="KAK3948465.1"/>
    <property type="molecule type" value="Genomic_DNA"/>
</dbReference>